<dbReference type="AlphaFoldDB" id="A0A348HEQ8"/>
<protein>
    <submittedName>
        <fullName evidence="2">Putative transcriptional regulator</fullName>
    </submittedName>
</protein>
<dbReference type="Gene3D" id="3.40.640.10">
    <property type="entry name" value="Type I PLP-dependent aspartate aminotransferase-like (Major domain)"/>
    <property type="match status" value="1"/>
</dbReference>
<dbReference type="PANTHER" id="PTHR46577">
    <property type="entry name" value="HTH-TYPE TRANSCRIPTIONAL REGULATORY PROTEIN GABR"/>
    <property type="match status" value="1"/>
</dbReference>
<name>A0A348HEQ8_9GAMM</name>
<dbReference type="KEGG" id="zpl:ZBT109_1350"/>
<dbReference type="EMBL" id="AP018933">
    <property type="protein sequence ID" value="BBG30110.1"/>
    <property type="molecule type" value="Genomic_DNA"/>
</dbReference>
<keyword evidence="3" id="KW-1185">Reference proteome</keyword>
<proteinExistence type="predicted"/>
<dbReference type="InterPro" id="IPR015422">
    <property type="entry name" value="PyrdxlP-dep_Trfase_small"/>
</dbReference>
<dbReference type="SUPFAM" id="SSF46785">
    <property type="entry name" value="Winged helix' DNA-binding domain"/>
    <property type="match status" value="1"/>
</dbReference>
<accession>A0A348HEQ8</accession>
<organism evidence="2 3">
    <name type="scientific">Zymobacter palmae</name>
    <dbReference type="NCBI Taxonomy" id="33074"/>
    <lineage>
        <taxon>Bacteria</taxon>
        <taxon>Pseudomonadati</taxon>
        <taxon>Pseudomonadota</taxon>
        <taxon>Gammaproteobacteria</taxon>
        <taxon>Oceanospirillales</taxon>
        <taxon>Halomonadaceae</taxon>
        <taxon>Zymobacter group</taxon>
        <taxon>Zymobacter</taxon>
    </lineage>
</organism>
<dbReference type="InterPro" id="IPR004839">
    <property type="entry name" value="Aminotransferase_I/II_large"/>
</dbReference>
<dbReference type="GO" id="GO:0030170">
    <property type="term" value="F:pyridoxal phosphate binding"/>
    <property type="evidence" value="ECO:0007669"/>
    <property type="project" value="InterPro"/>
</dbReference>
<dbReference type="Proteomes" id="UP000267342">
    <property type="component" value="Chromosome"/>
</dbReference>
<dbReference type="InterPro" id="IPR036388">
    <property type="entry name" value="WH-like_DNA-bd_sf"/>
</dbReference>
<dbReference type="InterPro" id="IPR051446">
    <property type="entry name" value="HTH_trans_reg/aminotransferase"/>
</dbReference>
<dbReference type="Pfam" id="PF00155">
    <property type="entry name" value="Aminotran_1_2"/>
    <property type="match status" value="1"/>
</dbReference>
<dbReference type="InterPro" id="IPR015424">
    <property type="entry name" value="PyrdxlP-dep_Trfase"/>
</dbReference>
<dbReference type="Gene3D" id="1.10.10.10">
    <property type="entry name" value="Winged helix-like DNA-binding domain superfamily/Winged helix DNA-binding domain"/>
    <property type="match status" value="1"/>
</dbReference>
<evidence type="ECO:0000313" key="3">
    <source>
        <dbReference type="Proteomes" id="UP000267342"/>
    </source>
</evidence>
<gene>
    <name evidence="2" type="ORF">ZBT109_1350</name>
</gene>
<evidence type="ECO:0000313" key="2">
    <source>
        <dbReference type="EMBL" id="BBG30110.1"/>
    </source>
</evidence>
<dbReference type="STRING" id="1123510.GCA_000620025_00341"/>
<dbReference type="InterPro" id="IPR036390">
    <property type="entry name" value="WH_DNA-bd_sf"/>
</dbReference>
<reference evidence="2 3" key="1">
    <citation type="submission" date="2018-09" db="EMBL/GenBank/DDBJ databases">
        <title>Zymobacter palmae IAM14233 (=T109) whole genome analysis.</title>
        <authorList>
            <person name="Yanase H."/>
        </authorList>
    </citation>
    <scope>NUCLEOTIDE SEQUENCE [LARGE SCALE GENOMIC DNA]</scope>
    <source>
        <strain evidence="2 3">IAM14233</strain>
    </source>
</reference>
<dbReference type="SUPFAM" id="SSF53383">
    <property type="entry name" value="PLP-dependent transferases"/>
    <property type="match status" value="1"/>
</dbReference>
<sequence length="593" mass="65525">MACICSLESALASMMTDTGLPLKGRVVKTSTCLKSMACIYHLSGSISGWEAHAYTLRQAAYTLHLLGYRYKTAPFQWVQLFPVSCVSTLSVAMSLYLPAMSDRQLTVPKADKDEEKYRVSVRNHCRYAGALNRARSAAGRYAAGFYSDYARTHGVSLNSVKSAYQLLEDKGLITARTRSGYFVCDSLPALQHRSPVGAITDHQQAFIHFRSEADRLLAALLDKRQRGTCIDLALACPVGEKFYPTQRLKTIMTKLLRESDVLSRYALPPGSLTLRTQIARRGLQLGMALDAERILLTHGAMEALSLAVQAATQPGDAIGIETPTFYSLYPLLESLGRRIVSLPTHPQHGLCLDTLPSIIEQQALKAIITIPTGHNPLGFTMPVSARRHLVEMAHRYQLAIIEDALYAELQLGDQQVPNIKAFDREGWVMVCASYGKTLAPDFRIGWLDAGRFTHQAQQLKFATTVAEPLSISETVGIFLENGGYDAHLRQLRRRYDRQVAMLRALIADSFPVGTRVSQPQAGFILWIELPEGIDALMLCEAALIEDILCMPGALCARNPSFNHCLRMAACFEITNTYQNSVRRLGALAAAQLI</sequence>
<dbReference type="CDD" id="cd00609">
    <property type="entry name" value="AAT_like"/>
    <property type="match status" value="1"/>
</dbReference>
<dbReference type="Gene3D" id="3.90.1150.10">
    <property type="entry name" value="Aspartate Aminotransferase, domain 1"/>
    <property type="match status" value="1"/>
</dbReference>
<dbReference type="InterPro" id="IPR015421">
    <property type="entry name" value="PyrdxlP-dep_Trfase_major"/>
</dbReference>
<dbReference type="PANTHER" id="PTHR46577:SF2">
    <property type="entry name" value="TRANSCRIPTIONAL REGULATORY PROTEIN"/>
    <property type="match status" value="1"/>
</dbReference>
<evidence type="ECO:0000259" key="1">
    <source>
        <dbReference type="Pfam" id="PF00155"/>
    </source>
</evidence>
<feature type="domain" description="Aminotransferase class I/classII large" evidence="1">
    <location>
        <begin position="247"/>
        <end position="566"/>
    </location>
</feature>